<evidence type="ECO:0000256" key="6">
    <source>
        <dbReference type="ARBA" id="ARBA00023136"/>
    </source>
</evidence>
<feature type="transmembrane region" description="Helical" evidence="10">
    <location>
        <begin position="148"/>
        <end position="166"/>
    </location>
</feature>
<keyword evidence="8" id="KW-0807">Transducer</keyword>
<dbReference type="AlphaFoldDB" id="A0A7J7K136"/>
<evidence type="ECO:0000256" key="9">
    <source>
        <dbReference type="SAM" id="MobiDB-lite"/>
    </source>
</evidence>
<keyword evidence="2" id="KW-1003">Cell membrane</keyword>
<evidence type="ECO:0000256" key="1">
    <source>
        <dbReference type="ARBA" id="ARBA00004651"/>
    </source>
</evidence>
<dbReference type="Gene3D" id="1.20.1070.10">
    <property type="entry name" value="Rhodopsin 7-helix transmembrane proteins"/>
    <property type="match status" value="1"/>
</dbReference>
<feature type="compositionally biased region" description="Polar residues" evidence="9">
    <location>
        <begin position="71"/>
        <end position="88"/>
    </location>
</feature>
<comment type="subcellular location">
    <subcellularLocation>
        <location evidence="1">Cell membrane</location>
        <topology evidence="1">Multi-pass membrane protein</topology>
    </subcellularLocation>
</comment>
<keyword evidence="5" id="KW-0297">G-protein coupled receptor</keyword>
<dbReference type="Proteomes" id="UP000593567">
    <property type="component" value="Unassembled WGS sequence"/>
</dbReference>
<protein>
    <submittedName>
        <fullName evidence="12">ADRA2A</fullName>
    </submittedName>
</protein>
<evidence type="ECO:0000313" key="13">
    <source>
        <dbReference type="Proteomes" id="UP000593567"/>
    </source>
</evidence>
<evidence type="ECO:0000256" key="2">
    <source>
        <dbReference type="ARBA" id="ARBA00022475"/>
    </source>
</evidence>
<dbReference type="Pfam" id="PF00001">
    <property type="entry name" value="7tm_1"/>
    <property type="match status" value="1"/>
</dbReference>
<dbReference type="PROSITE" id="PS50262">
    <property type="entry name" value="G_PROTEIN_RECEP_F1_2"/>
    <property type="match status" value="1"/>
</dbReference>
<evidence type="ECO:0000256" key="10">
    <source>
        <dbReference type="SAM" id="Phobius"/>
    </source>
</evidence>
<gene>
    <name evidence="12" type="ORF">EB796_010411</name>
</gene>
<keyword evidence="4 10" id="KW-1133">Transmembrane helix</keyword>
<feature type="region of interest" description="Disordered" evidence="9">
    <location>
        <begin position="35"/>
        <end position="88"/>
    </location>
</feature>
<dbReference type="GO" id="GO:0004930">
    <property type="term" value="F:G protein-coupled receptor activity"/>
    <property type="evidence" value="ECO:0007669"/>
    <property type="project" value="UniProtKB-KW"/>
</dbReference>
<accession>A0A7J7K136</accession>
<dbReference type="GO" id="GO:0005886">
    <property type="term" value="C:plasma membrane"/>
    <property type="evidence" value="ECO:0007669"/>
    <property type="project" value="UniProtKB-SubCell"/>
</dbReference>
<evidence type="ECO:0000256" key="4">
    <source>
        <dbReference type="ARBA" id="ARBA00022989"/>
    </source>
</evidence>
<reference evidence="12" key="1">
    <citation type="submission" date="2020-06" db="EMBL/GenBank/DDBJ databases">
        <title>Draft genome of Bugula neritina, a colonial animal packing powerful symbionts and potential medicines.</title>
        <authorList>
            <person name="Rayko M."/>
        </authorList>
    </citation>
    <scope>NUCLEOTIDE SEQUENCE [LARGE SCALE GENOMIC DNA]</scope>
    <source>
        <strain evidence="12">Kwan_BN1</strain>
    </source>
</reference>
<evidence type="ECO:0000259" key="11">
    <source>
        <dbReference type="PROSITE" id="PS50262"/>
    </source>
</evidence>
<evidence type="ECO:0000313" key="12">
    <source>
        <dbReference type="EMBL" id="KAF6031288.1"/>
    </source>
</evidence>
<feature type="domain" description="G-protein coupled receptors family 1 profile" evidence="11">
    <location>
        <begin position="1"/>
        <end position="204"/>
    </location>
</feature>
<name>A0A7J7K136_BUGNE</name>
<keyword evidence="3 10" id="KW-0812">Transmembrane</keyword>
<keyword evidence="13" id="KW-1185">Reference proteome</keyword>
<evidence type="ECO:0000256" key="5">
    <source>
        <dbReference type="ARBA" id="ARBA00023040"/>
    </source>
</evidence>
<evidence type="ECO:0000256" key="3">
    <source>
        <dbReference type="ARBA" id="ARBA00022692"/>
    </source>
</evidence>
<sequence>MIIIMIAYARIFQVARRRSNQHIRLGTIQNVQANKHKQVETTNENTNSTNMTEVNNSTATNNSSTLTDSNPPVSENNNTTKESVSSELYSQDYPAIDPHRKRKFTIFASRFMHRQYSRSKDQYENRQAEGLLKDQQHVKRVYQRERRATVTIAIIVAAFLICWLPFSITYLIDTVGSYDLKDTKGFLVIFWLGYCNSAVNPVLYSIFNRDFRLAFKRLLCKRR</sequence>
<dbReference type="InterPro" id="IPR000276">
    <property type="entry name" value="GPCR_Rhodpsn"/>
</dbReference>
<feature type="compositionally biased region" description="Low complexity" evidence="9">
    <location>
        <begin position="40"/>
        <end position="70"/>
    </location>
</feature>
<dbReference type="EMBL" id="VXIV02001629">
    <property type="protein sequence ID" value="KAF6031288.1"/>
    <property type="molecule type" value="Genomic_DNA"/>
</dbReference>
<keyword evidence="7" id="KW-0675">Receptor</keyword>
<comment type="caution">
    <text evidence="12">The sequence shown here is derived from an EMBL/GenBank/DDBJ whole genome shotgun (WGS) entry which is preliminary data.</text>
</comment>
<proteinExistence type="predicted"/>
<dbReference type="SUPFAM" id="SSF81321">
    <property type="entry name" value="Family A G protein-coupled receptor-like"/>
    <property type="match status" value="1"/>
</dbReference>
<dbReference type="OrthoDB" id="5957871at2759"/>
<evidence type="ECO:0000256" key="7">
    <source>
        <dbReference type="ARBA" id="ARBA00023170"/>
    </source>
</evidence>
<dbReference type="InterPro" id="IPR017452">
    <property type="entry name" value="GPCR_Rhodpsn_7TM"/>
</dbReference>
<dbReference type="PRINTS" id="PR00237">
    <property type="entry name" value="GPCRRHODOPSN"/>
</dbReference>
<dbReference type="PANTHER" id="PTHR24248">
    <property type="entry name" value="ADRENERGIC RECEPTOR-RELATED G-PROTEIN COUPLED RECEPTOR"/>
    <property type="match status" value="1"/>
</dbReference>
<evidence type="ECO:0000256" key="8">
    <source>
        <dbReference type="ARBA" id="ARBA00023224"/>
    </source>
</evidence>
<organism evidence="12 13">
    <name type="scientific">Bugula neritina</name>
    <name type="common">Brown bryozoan</name>
    <name type="synonym">Sertularia neritina</name>
    <dbReference type="NCBI Taxonomy" id="10212"/>
    <lineage>
        <taxon>Eukaryota</taxon>
        <taxon>Metazoa</taxon>
        <taxon>Spiralia</taxon>
        <taxon>Lophotrochozoa</taxon>
        <taxon>Bryozoa</taxon>
        <taxon>Gymnolaemata</taxon>
        <taxon>Cheilostomatida</taxon>
        <taxon>Flustrina</taxon>
        <taxon>Buguloidea</taxon>
        <taxon>Bugulidae</taxon>
        <taxon>Bugula</taxon>
    </lineage>
</organism>
<keyword evidence="6 10" id="KW-0472">Membrane</keyword>
<feature type="transmembrane region" description="Helical" evidence="10">
    <location>
        <begin position="186"/>
        <end position="207"/>
    </location>
</feature>